<sequence length="135" mass="15200">MNHFTLLTAFLLIAVSFQKPVLIKKADLNNLAEDSKLHAFSNMFGDVKDKSKEINFSPIEDTKMVSQTPEFSTIESRSTYPWPIESTTKKSYTSTTKKPAPASTTASNDAANNANFNYVYNYFYNSNSNSLRFNS</sequence>
<reference evidence="2" key="1">
    <citation type="submission" date="2016-11" db="UniProtKB">
        <authorList>
            <consortium name="WormBaseParasite"/>
        </authorList>
    </citation>
    <scope>IDENTIFICATION</scope>
    <source>
        <strain evidence="2">KR3021</strain>
    </source>
</reference>
<evidence type="ECO:0000313" key="2">
    <source>
        <dbReference type="WBParaSite" id="RSKR_0000264150.1"/>
    </source>
</evidence>
<evidence type="ECO:0000313" key="1">
    <source>
        <dbReference type="Proteomes" id="UP000095286"/>
    </source>
</evidence>
<proteinExistence type="predicted"/>
<accession>A0AC35TNL4</accession>
<name>A0AC35TNL4_9BILA</name>
<dbReference type="WBParaSite" id="RSKR_0000264150.1">
    <property type="protein sequence ID" value="RSKR_0000264150.1"/>
    <property type="gene ID" value="RSKR_0000264150"/>
</dbReference>
<dbReference type="Proteomes" id="UP000095286">
    <property type="component" value="Unplaced"/>
</dbReference>
<protein>
    <submittedName>
        <fullName evidence="2">Uncharacterized protein</fullName>
    </submittedName>
</protein>
<organism evidence="1 2">
    <name type="scientific">Rhabditophanes sp. KR3021</name>
    <dbReference type="NCBI Taxonomy" id="114890"/>
    <lineage>
        <taxon>Eukaryota</taxon>
        <taxon>Metazoa</taxon>
        <taxon>Ecdysozoa</taxon>
        <taxon>Nematoda</taxon>
        <taxon>Chromadorea</taxon>
        <taxon>Rhabditida</taxon>
        <taxon>Tylenchina</taxon>
        <taxon>Panagrolaimomorpha</taxon>
        <taxon>Strongyloidoidea</taxon>
        <taxon>Alloionematidae</taxon>
        <taxon>Rhabditophanes</taxon>
    </lineage>
</organism>